<accession>A0A484KJ47</accession>
<evidence type="ECO:0000256" key="1">
    <source>
        <dbReference type="SAM" id="MobiDB-lite"/>
    </source>
</evidence>
<evidence type="ECO:0000313" key="2">
    <source>
        <dbReference type="EMBL" id="VFQ63099.1"/>
    </source>
</evidence>
<keyword evidence="3" id="KW-1185">Reference proteome</keyword>
<dbReference type="AlphaFoldDB" id="A0A484KJ47"/>
<organism evidence="2 3">
    <name type="scientific">Cuscuta campestris</name>
    <dbReference type="NCBI Taxonomy" id="132261"/>
    <lineage>
        <taxon>Eukaryota</taxon>
        <taxon>Viridiplantae</taxon>
        <taxon>Streptophyta</taxon>
        <taxon>Embryophyta</taxon>
        <taxon>Tracheophyta</taxon>
        <taxon>Spermatophyta</taxon>
        <taxon>Magnoliopsida</taxon>
        <taxon>eudicotyledons</taxon>
        <taxon>Gunneridae</taxon>
        <taxon>Pentapetalae</taxon>
        <taxon>asterids</taxon>
        <taxon>lamiids</taxon>
        <taxon>Solanales</taxon>
        <taxon>Convolvulaceae</taxon>
        <taxon>Cuscuteae</taxon>
        <taxon>Cuscuta</taxon>
        <taxon>Cuscuta subgen. Grammica</taxon>
        <taxon>Cuscuta sect. Cleistogrammica</taxon>
    </lineage>
</organism>
<evidence type="ECO:0000313" key="3">
    <source>
        <dbReference type="Proteomes" id="UP000595140"/>
    </source>
</evidence>
<gene>
    <name evidence="2" type="ORF">CCAM_LOCUS4875</name>
</gene>
<dbReference type="Proteomes" id="UP000595140">
    <property type="component" value="Unassembled WGS sequence"/>
</dbReference>
<feature type="region of interest" description="Disordered" evidence="1">
    <location>
        <begin position="128"/>
        <end position="149"/>
    </location>
</feature>
<name>A0A484KJ47_9ASTE</name>
<proteinExistence type="predicted"/>
<reference evidence="2 3" key="1">
    <citation type="submission" date="2018-04" db="EMBL/GenBank/DDBJ databases">
        <authorList>
            <person name="Vogel A."/>
        </authorList>
    </citation>
    <scope>NUCLEOTIDE SEQUENCE [LARGE SCALE GENOMIC DNA]</scope>
</reference>
<protein>
    <submittedName>
        <fullName evidence="2">Uncharacterized protein</fullName>
    </submittedName>
</protein>
<dbReference type="EMBL" id="OOIL02000262">
    <property type="protein sequence ID" value="VFQ63099.1"/>
    <property type="molecule type" value="Genomic_DNA"/>
</dbReference>
<sequence length="149" mass="17101">MLKYSENLPGGDIQPSVFNKLLIDKSYLFKVDVSRTHRNEFDPSYNVIDICFDERTISQFKERNSTFFLAQTYVTLGLSTGEKSSQHTFSMGEASSCVKNLIEDFVESKDNHDDITGSTIDKRMKEVEHCDRDGEEPSKKMKTVKIEKN</sequence>